<dbReference type="Pfam" id="PF13419">
    <property type="entry name" value="HAD_2"/>
    <property type="match status" value="1"/>
</dbReference>
<dbReference type="EMBL" id="PIPQ01000001">
    <property type="protein sequence ID" value="RUO44447.1"/>
    <property type="molecule type" value="Genomic_DNA"/>
</dbReference>
<dbReference type="InterPro" id="IPR036412">
    <property type="entry name" value="HAD-like_sf"/>
</dbReference>
<evidence type="ECO:0000256" key="4">
    <source>
        <dbReference type="ARBA" id="ARBA00023277"/>
    </source>
</evidence>
<keyword evidence="4" id="KW-0119">Carbohydrate metabolism</keyword>
<dbReference type="NCBIfam" id="TIGR01549">
    <property type="entry name" value="HAD-SF-IA-v1"/>
    <property type="match status" value="1"/>
</dbReference>
<keyword evidence="1" id="KW-0479">Metal-binding</keyword>
<dbReference type="PANTHER" id="PTHR43434">
    <property type="entry name" value="PHOSPHOGLYCOLATE PHOSPHATASE"/>
    <property type="match status" value="1"/>
</dbReference>
<proteinExistence type="predicted"/>
<dbReference type="Proteomes" id="UP000286976">
    <property type="component" value="Unassembled WGS sequence"/>
</dbReference>
<dbReference type="SFLD" id="SFLDG01135">
    <property type="entry name" value="C1.5.6:_HAD__Beta-PGM__Phospha"/>
    <property type="match status" value="1"/>
</dbReference>
<reference evidence="5 6" key="1">
    <citation type="journal article" date="2011" name="Front. Microbiol.">
        <title>Genomic signatures of strain selection and enhancement in Bacillus atrophaeus var. globigii, a historical biowarfare simulant.</title>
        <authorList>
            <person name="Gibbons H.S."/>
            <person name="Broomall S.M."/>
            <person name="McNew L.A."/>
            <person name="Daligault H."/>
            <person name="Chapman C."/>
            <person name="Bruce D."/>
            <person name="Karavis M."/>
            <person name="Krepps M."/>
            <person name="McGregor P.A."/>
            <person name="Hong C."/>
            <person name="Park K.H."/>
            <person name="Akmal A."/>
            <person name="Feldman A."/>
            <person name="Lin J.S."/>
            <person name="Chang W.E."/>
            <person name="Higgs B.W."/>
            <person name="Demirev P."/>
            <person name="Lindquist J."/>
            <person name="Liem A."/>
            <person name="Fochler E."/>
            <person name="Read T.D."/>
            <person name="Tapia R."/>
            <person name="Johnson S."/>
            <person name="Bishop-Lilly K.A."/>
            <person name="Detter C."/>
            <person name="Han C."/>
            <person name="Sozhamannan S."/>
            <person name="Rosenzweig C.N."/>
            <person name="Skowronski E.W."/>
        </authorList>
    </citation>
    <scope>NUCLEOTIDE SEQUENCE [LARGE SCALE GENOMIC DNA]</scope>
    <source>
        <strain evidence="5 6">AIT1</strain>
    </source>
</reference>
<dbReference type="SFLD" id="SFLDS00003">
    <property type="entry name" value="Haloacid_Dehalogenase"/>
    <property type="match status" value="1"/>
</dbReference>
<keyword evidence="3" id="KW-0460">Magnesium</keyword>
<dbReference type="InterPro" id="IPR023198">
    <property type="entry name" value="PGP-like_dom2"/>
</dbReference>
<dbReference type="SFLD" id="SFLDG01129">
    <property type="entry name" value="C1.5:_HAD__Beta-PGM__Phosphata"/>
    <property type="match status" value="1"/>
</dbReference>
<dbReference type="GO" id="GO:0046872">
    <property type="term" value="F:metal ion binding"/>
    <property type="evidence" value="ECO:0007669"/>
    <property type="project" value="UniProtKB-KW"/>
</dbReference>
<evidence type="ECO:0000313" key="5">
    <source>
        <dbReference type="EMBL" id="RUO44447.1"/>
    </source>
</evidence>
<gene>
    <name evidence="5" type="ORF">CWE15_02320</name>
</gene>
<dbReference type="InterPro" id="IPR023214">
    <property type="entry name" value="HAD_sf"/>
</dbReference>
<dbReference type="InterPro" id="IPR041492">
    <property type="entry name" value="HAD_2"/>
</dbReference>
<evidence type="ECO:0000256" key="2">
    <source>
        <dbReference type="ARBA" id="ARBA00022801"/>
    </source>
</evidence>
<keyword evidence="2" id="KW-0378">Hydrolase</keyword>
<dbReference type="SUPFAM" id="SSF56784">
    <property type="entry name" value="HAD-like"/>
    <property type="match status" value="1"/>
</dbReference>
<dbReference type="PANTHER" id="PTHR43434:SF23">
    <property type="entry name" value="PHOSPHOGLYCOLATE PHOSPHATASE"/>
    <property type="match status" value="1"/>
</dbReference>
<protein>
    <submittedName>
        <fullName evidence="5">Phosphoglycolate phosphatase</fullName>
    </submittedName>
</protein>
<dbReference type="AlphaFoldDB" id="A0A432XAN6"/>
<comment type="caution">
    <text evidence="5">The sequence shown here is derived from an EMBL/GenBank/DDBJ whole genome shotgun (WGS) entry which is preliminary data.</text>
</comment>
<accession>A0A432XAN6</accession>
<dbReference type="NCBIfam" id="TIGR01509">
    <property type="entry name" value="HAD-SF-IA-v3"/>
    <property type="match status" value="1"/>
</dbReference>
<keyword evidence="6" id="KW-1185">Reference proteome</keyword>
<dbReference type="GO" id="GO:0008967">
    <property type="term" value="F:phosphoglycolate phosphatase activity"/>
    <property type="evidence" value="ECO:0007669"/>
    <property type="project" value="TreeGrafter"/>
</dbReference>
<evidence type="ECO:0000313" key="6">
    <source>
        <dbReference type="Proteomes" id="UP000286976"/>
    </source>
</evidence>
<dbReference type="Gene3D" id="1.10.150.240">
    <property type="entry name" value="Putative phosphatase, domain 2"/>
    <property type="match status" value="1"/>
</dbReference>
<organism evidence="5 6">
    <name type="scientific">Aliidiomarina taiwanensis</name>
    <dbReference type="NCBI Taxonomy" id="946228"/>
    <lineage>
        <taxon>Bacteria</taxon>
        <taxon>Pseudomonadati</taxon>
        <taxon>Pseudomonadota</taxon>
        <taxon>Gammaproteobacteria</taxon>
        <taxon>Alteromonadales</taxon>
        <taxon>Idiomarinaceae</taxon>
        <taxon>Aliidiomarina</taxon>
    </lineage>
</organism>
<name>A0A432XAN6_9GAMM</name>
<evidence type="ECO:0000256" key="1">
    <source>
        <dbReference type="ARBA" id="ARBA00022723"/>
    </source>
</evidence>
<evidence type="ECO:0000256" key="3">
    <source>
        <dbReference type="ARBA" id="ARBA00022842"/>
    </source>
</evidence>
<dbReference type="GO" id="GO:0005829">
    <property type="term" value="C:cytosol"/>
    <property type="evidence" value="ECO:0007669"/>
    <property type="project" value="TreeGrafter"/>
</dbReference>
<dbReference type="InterPro" id="IPR006439">
    <property type="entry name" value="HAD-SF_hydro_IA"/>
</dbReference>
<dbReference type="InterPro" id="IPR050155">
    <property type="entry name" value="HAD-like_hydrolase_sf"/>
</dbReference>
<sequence>MQPCKAILFDLDGTLLDTAADLGFALNLMRLARSLPALSDELTRPLASHGSHGLLSLGFADTYPSADEATQLSYKEEFLAFYAEHVCVNTNWFEGMQETIEALHAKGIATGIVTNKPSRFTMPIVAEFPLLADMQAIVSGDTLPIAKPDPAPILLAAEQLQVAPEHCWYVGDAERDIMAGRAAGMKTFLAEWGYIGQNDRPSAWGADVHLSKPEHILNHLP</sequence>
<dbReference type="OrthoDB" id="9776368at2"/>
<dbReference type="FunFam" id="3.40.50.1000:FF:000022">
    <property type="entry name" value="Phosphoglycolate phosphatase"/>
    <property type="match status" value="1"/>
</dbReference>
<dbReference type="Gene3D" id="3.40.50.1000">
    <property type="entry name" value="HAD superfamily/HAD-like"/>
    <property type="match status" value="1"/>
</dbReference>
<dbReference type="PRINTS" id="PR00413">
    <property type="entry name" value="HADHALOGNASE"/>
</dbReference>
<dbReference type="GO" id="GO:0006281">
    <property type="term" value="P:DNA repair"/>
    <property type="evidence" value="ECO:0007669"/>
    <property type="project" value="TreeGrafter"/>
</dbReference>